<organism evidence="1 2">
    <name type="scientific">Desulforhopalus singaporensis</name>
    <dbReference type="NCBI Taxonomy" id="91360"/>
    <lineage>
        <taxon>Bacteria</taxon>
        <taxon>Pseudomonadati</taxon>
        <taxon>Thermodesulfobacteriota</taxon>
        <taxon>Desulfobulbia</taxon>
        <taxon>Desulfobulbales</taxon>
        <taxon>Desulfocapsaceae</taxon>
        <taxon>Desulforhopalus</taxon>
    </lineage>
</organism>
<dbReference type="EMBL" id="FNJI01000007">
    <property type="protein sequence ID" value="SDO89641.1"/>
    <property type="molecule type" value="Genomic_DNA"/>
</dbReference>
<evidence type="ECO:0000313" key="1">
    <source>
        <dbReference type="EMBL" id="SDO89641.1"/>
    </source>
</evidence>
<evidence type="ECO:0000313" key="2">
    <source>
        <dbReference type="Proteomes" id="UP000199073"/>
    </source>
</evidence>
<reference evidence="1 2" key="1">
    <citation type="submission" date="2016-10" db="EMBL/GenBank/DDBJ databases">
        <authorList>
            <person name="de Groot N.N."/>
        </authorList>
    </citation>
    <scope>NUCLEOTIDE SEQUENCE [LARGE SCALE GENOMIC DNA]</scope>
    <source>
        <strain evidence="1 2">DSM 12130</strain>
    </source>
</reference>
<evidence type="ECO:0008006" key="3">
    <source>
        <dbReference type="Google" id="ProtNLM"/>
    </source>
</evidence>
<gene>
    <name evidence="1" type="ORF">SAMN05660330_01319</name>
</gene>
<accession>A0A1H0NAF2</accession>
<dbReference type="AlphaFoldDB" id="A0A1H0NAF2"/>
<proteinExistence type="predicted"/>
<sequence>MSKRTRRNYSEEFRDEAVKLITEHRKESKEKSDTRRCIQISLSDLAREKNMLSITKNGEVLPHSS</sequence>
<protein>
    <recommendedName>
        <fullName evidence="3">Transposase</fullName>
    </recommendedName>
</protein>
<name>A0A1H0NAF2_9BACT</name>
<dbReference type="Proteomes" id="UP000199073">
    <property type="component" value="Unassembled WGS sequence"/>
</dbReference>
<keyword evidence="2" id="KW-1185">Reference proteome</keyword>
<dbReference type="RefSeq" id="WP_092221007.1">
    <property type="nucleotide sequence ID" value="NZ_FNJI01000007.1"/>
</dbReference>